<name>A0A6A4GPS2_9AGAR</name>
<keyword evidence="3" id="KW-1185">Reference proteome</keyword>
<evidence type="ECO:0000313" key="3">
    <source>
        <dbReference type="Proteomes" id="UP000799118"/>
    </source>
</evidence>
<dbReference type="AlphaFoldDB" id="A0A6A4GPS2"/>
<dbReference type="Proteomes" id="UP000799118">
    <property type="component" value="Unassembled WGS sequence"/>
</dbReference>
<sequence>MPSQLAEIQDAVHEDDNLMNALNHNKKCMAELRKEYEDNHASFYSLSSVDSSTGSWGFGAIIRASYTSSVQSGFFGRGVIDGFMQKYFNVSVQEMVCLLEDYACMVTTMGNKKVPLNKMQLVTVELILSGLCEISRVSNLTMSYACYDQDIRAAHGVMIEGWPNAISFIAPSKLKVALQIQTLYNAWRSGQAHWRVMTSAERREVKEELAERKPVVRAKRSDAGGSHKRKRKPISDNKDGDLDKDDEDDDEAEYWPKSKKSCAIRRSGASEADDGEAPSTKGKCSLKKSKPVASEGNAKSNATNLKKERAPKCKSAMINDEDVEQPSKKKRSSKLKKVVAPVTAKEQNVKKKHKFTPGSKPAIAESRALLEEMRWEKAQKEAESNDDDEEEEDDESDK</sequence>
<feature type="compositionally biased region" description="Basic and acidic residues" evidence="1">
    <location>
        <begin position="368"/>
        <end position="383"/>
    </location>
</feature>
<feature type="region of interest" description="Disordered" evidence="1">
    <location>
        <begin position="206"/>
        <end position="398"/>
    </location>
</feature>
<gene>
    <name evidence="2" type="ORF">BT96DRAFT_948473</name>
</gene>
<evidence type="ECO:0000256" key="1">
    <source>
        <dbReference type="SAM" id="MobiDB-lite"/>
    </source>
</evidence>
<feature type="compositionally biased region" description="Acidic residues" evidence="1">
    <location>
        <begin position="384"/>
        <end position="398"/>
    </location>
</feature>
<dbReference type="OrthoDB" id="3048720at2759"/>
<accession>A0A6A4GPS2</accession>
<dbReference type="EMBL" id="ML769810">
    <property type="protein sequence ID" value="KAE9387290.1"/>
    <property type="molecule type" value="Genomic_DNA"/>
</dbReference>
<feature type="compositionally biased region" description="Basic and acidic residues" evidence="1">
    <location>
        <begin position="206"/>
        <end position="222"/>
    </location>
</feature>
<feature type="compositionally biased region" description="Basic residues" evidence="1">
    <location>
        <begin position="328"/>
        <end position="337"/>
    </location>
</feature>
<evidence type="ECO:0000313" key="2">
    <source>
        <dbReference type="EMBL" id="KAE9387290.1"/>
    </source>
</evidence>
<feature type="compositionally biased region" description="Acidic residues" evidence="1">
    <location>
        <begin position="242"/>
        <end position="253"/>
    </location>
</feature>
<protein>
    <submittedName>
        <fullName evidence="2">Uncharacterized protein</fullName>
    </submittedName>
</protein>
<reference evidence="2" key="1">
    <citation type="journal article" date="2019" name="Environ. Microbiol.">
        <title>Fungal ecological strategies reflected in gene transcription - a case study of two litter decomposers.</title>
        <authorList>
            <person name="Barbi F."/>
            <person name="Kohler A."/>
            <person name="Barry K."/>
            <person name="Baskaran P."/>
            <person name="Daum C."/>
            <person name="Fauchery L."/>
            <person name="Ihrmark K."/>
            <person name="Kuo A."/>
            <person name="LaButti K."/>
            <person name="Lipzen A."/>
            <person name="Morin E."/>
            <person name="Grigoriev I.V."/>
            <person name="Henrissat B."/>
            <person name="Lindahl B."/>
            <person name="Martin F."/>
        </authorList>
    </citation>
    <scope>NUCLEOTIDE SEQUENCE</scope>
    <source>
        <strain evidence="2">JB14</strain>
    </source>
</reference>
<organism evidence="2 3">
    <name type="scientific">Gymnopus androsaceus JB14</name>
    <dbReference type="NCBI Taxonomy" id="1447944"/>
    <lineage>
        <taxon>Eukaryota</taxon>
        <taxon>Fungi</taxon>
        <taxon>Dikarya</taxon>
        <taxon>Basidiomycota</taxon>
        <taxon>Agaricomycotina</taxon>
        <taxon>Agaricomycetes</taxon>
        <taxon>Agaricomycetidae</taxon>
        <taxon>Agaricales</taxon>
        <taxon>Marasmiineae</taxon>
        <taxon>Omphalotaceae</taxon>
        <taxon>Gymnopus</taxon>
    </lineage>
</organism>
<proteinExistence type="predicted"/>